<feature type="compositionally biased region" description="Basic and acidic residues" evidence="1">
    <location>
        <begin position="12"/>
        <end position="23"/>
    </location>
</feature>
<evidence type="ECO:0000256" key="1">
    <source>
        <dbReference type="SAM" id="MobiDB-lite"/>
    </source>
</evidence>
<name>A0AAV7TKR0_PLEWA</name>
<feature type="region of interest" description="Disordered" evidence="1">
    <location>
        <begin position="1"/>
        <end position="25"/>
    </location>
</feature>
<dbReference type="Proteomes" id="UP001066276">
    <property type="component" value="Chromosome 3_2"/>
</dbReference>
<evidence type="ECO:0000313" key="2">
    <source>
        <dbReference type="EMBL" id="KAJ1177213.1"/>
    </source>
</evidence>
<proteinExistence type="predicted"/>
<reference evidence="2" key="1">
    <citation type="journal article" date="2022" name="bioRxiv">
        <title>Sequencing and chromosome-scale assembly of the giantPleurodeles waltlgenome.</title>
        <authorList>
            <person name="Brown T."/>
            <person name="Elewa A."/>
            <person name="Iarovenko S."/>
            <person name="Subramanian E."/>
            <person name="Araus A.J."/>
            <person name="Petzold A."/>
            <person name="Susuki M."/>
            <person name="Suzuki K.-i.T."/>
            <person name="Hayashi T."/>
            <person name="Toyoda A."/>
            <person name="Oliveira C."/>
            <person name="Osipova E."/>
            <person name="Leigh N.D."/>
            <person name="Simon A."/>
            <person name="Yun M.H."/>
        </authorList>
    </citation>
    <scope>NUCLEOTIDE SEQUENCE</scope>
    <source>
        <strain evidence="2">20211129_DDA</strain>
        <tissue evidence="2">Liver</tissue>
    </source>
</reference>
<dbReference type="EMBL" id="JANPWB010000006">
    <property type="protein sequence ID" value="KAJ1177213.1"/>
    <property type="molecule type" value="Genomic_DNA"/>
</dbReference>
<dbReference type="AlphaFoldDB" id="A0AAV7TKR0"/>
<keyword evidence="3" id="KW-1185">Reference proteome</keyword>
<organism evidence="2 3">
    <name type="scientific">Pleurodeles waltl</name>
    <name type="common">Iberian ribbed newt</name>
    <dbReference type="NCBI Taxonomy" id="8319"/>
    <lineage>
        <taxon>Eukaryota</taxon>
        <taxon>Metazoa</taxon>
        <taxon>Chordata</taxon>
        <taxon>Craniata</taxon>
        <taxon>Vertebrata</taxon>
        <taxon>Euteleostomi</taxon>
        <taxon>Amphibia</taxon>
        <taxon>Batrachia</taxon>
        <taxon>Caudata</taxon>
        <taxon>Salamandroidea</taxon>
        <taxon>Salamandridae</taxon>
        <taxon>Pleurodelinae</taxon>
        <taxon>Pleurodeles</taxon>
    </lineage>
</organism>
<evidence type="ECO:0000313" key="3">
    <source>
        <dbReference type="Proteomes" id="UP001066276"/>
    </source>
</evidence>
<comment type="caution">
    <text evidence="2">The sequence shown here is derived from an EMBL/GenBank/DDBJ whole genome shotgun (WGS) entry which is preliminary data.</text>
</comment>
<sequence>MGAGHARRRPRSAPDRGCGDPGRHRSHVVVLPFRIGSAEGLAMDVGPKGELSQLEQEHSDTADTCTLGHIRVKVQEYQETALSEIRHMGKYAVARTYGEGDRPGKVLPNLIRPSRSANRMNKSTATDGSILTDPEDIAARFREYYQTLYTTKANSEPNVIKEYLTHIVLPKLSESDTEALVAPFTLIEIAKALGSMAEGKARVLMA</sequence>
<accession>A0AAV7TKR0</accession>
<feature type="compositionally biased region" description="Basic residues" evidence="1">
    <location>
        <begin position="1"/>
        <end position="11"/>
    </location>
</feature>
<gene>
    <name evidence="2" type="ORF">NDU88_002474</name>
</gene>
<protein>
    <submittedName>
        <fullName evidence="2">Uncharacterized protein</fullName>
    </submittedName>
</protein>